<keyword evidence="3" id="KW-1185">Reference proteome</keyword>
<dbReference type="CDD" id="cd18809">
    <property type="entry name" value="SF1_C_RecD"/>
    <property type="match status" value="1"/>
</dbReference>
<dbReference type="OrthoDB" id="3691720at2759"/>
<dbReference type="GO" id="GO:0005657">
    <property type="term" value="C:replication fork"/>
    <property type="evidence" value="ECO:0007669"/>
    <property type="project" value="TreeGrafter"/>
</dbReference>
<dbReference type="EMBL" id="LN722767">
    <property type="protein sequence ID" value="CEP09923.1"/>
    <property type="molecule type" value="Genomic_DNA"/>
</dbReference>
<sequence>MFLPGDNLLNLIRSIHFDIASGALDADYFVDKSILTPKNADVNVINEKLLTCIPGRTVTYISHNRICDDETAIVMPVEILNNIEGGYLPPHQLELTVGPPIMTLQNIDPAAGLCNGTRLVVNSLGTNVIEATISTGPKKGDIVLIPRIKFITLATEGMCPVDFQRAQFPVRLAFAMTINKAQGQTLGSVGLYLPCHVFVHGQLYVALSRVRTPSSIKLMIHDEISKVENQEGNYTQNIVYQEVFQ</sequence>
<accession>A0A0B7N3E6</accession>
<dbReference type="InterPro" id="IPR027417">
    <property type="entry name" value="P-loop_NTPase"/>
</dbReference>
<proteinExistence type="predicted"/>
<organism evidence="2 3">
    <name type="scientific">Parasitella parasitica</name>
    <dbReference type="NCBI Taxonomy" id="35722"/>
    <lineage>
        <taxon>Eukaryota</taxon>
        <taxon>Fungi</taxon>
        <taxon>Fungi incertae sedis</taxon>
        <taxon>Mucoromycota</taxon>
        <taxon>Mucoromycotina</taxon>
        <taxon>Mucoromycetes</taxon>
        <taxon>Mucorales</taxon>
        <taxon>Mucorineae</taxon>
        <taxon>Mucoraceae</taxon>
        <taxon>Parasitella</taxon>
    </lineage>
</organism>
<dbReference type="PANTHER" id="PTHR23274">
    <property type="entry name" value="DNA HELICASE-RELATED"/>
    <property type="match status" value="1"/>
</dbReference>
<name>A0A0B7N3E6_9FUNG</name>
<feature type="domain" description="DNA helicase Pif1-like 2B" evidence="1">
    <location>
        <begin position="78"/>
        <end position="124"/>
    </location>
</feature>
<evidence type="ECO:0000313" key="3">
    <source>
        <dbReference type="Proteomes" id="UP000054107"/>
    </source>
</evidence>
<dbReference type="STRING" id="35722.A0A0B7N3E6"/>
<dbReference type="InterPro" id="IPR049163">
    <property type="entry name" value="Pif1-like_2B_dom"/>
</dbReference>
<dbReference type="SUPFAM" id="SSF52540">
    <property type="entry name" value="P-loop containing nucleoside triphosphate hydrolases"/>
    <property type="match status" value="1"/>
</dbReference>
<dbReference type="AlphaFoldDB" id="A0A0B7N3E6"/>
<gene>
    <name evidence="2" type="primary">PARPA_03519.1 scaffold 8276</name>
</gene>
<dbReference type="GO" id="GO:0006260">
    <property type="term" value="P:DNA replication"/>
    <property type="evidence" value="ECO:0007669"/>
    <property type="project" value="TreeGrafter"/>
</dbReference>
<reference evidence="2 3" key="1">
    <citation type="submission" date="2014-09" db="EMBL/GenBank/DDBJ databases">
        <authorList>
            <person name="Ellenberger Sabrina"/>
        </authorList>
    </citation>
    <scope>NUCLEOTIDE SEQUENCE [LARGE SCALE GENOMIC DNA]</scope>
    <source>
        <strain evidence="2 3">CBS 412.66</strain>
    </source>
</reference>
<protein>
    <recommendedName>
        <fullName evidence="1">DNA helicase Pif1-like 2B domain-containing protein</fullName>
    </recommendedName>
</protein>
<evidence type="ECO:0000313" key="2">
    <source>
        <dbReference type="EMBL" id="CEP09923.1"/>
    </source>
</evidence>
<dbReference type="PANTHER" id="PTHR23274:SF51">
    <property type="entry name" value="OS03G0423850 PROTEIN"/>
    <property type="match status" value="1"/>
</dbReference>
<dbReference type="Proteomes" id="UP000054107">
    <property type="component" value="Unassembled WGS sequence"/>
</dbReference>
<evidence type="ECO:0000259" key="1">
    <source>
        <dbReference type="Pfam" id="PF21530"/>
    </source>
</evidence>
<dbReference type="Pfam" id="PF21530">
    <property type="entry name" value="Pif1_2B_dom"/>
    <property type="match status" value="1"/>
</dbReference>